<proteinExistence type="predicted"/>
<dbReference type="Proteomes" id="UP000095287">
    <property type="component" value="Unplaced"/>
</dbReference>
<dbReference type="GO" id="GO:0004222">
    <property type="term" value="F:metalloendopeptidase activity"/>
    <property type="evidence" value="ECO:0007669"/>
    <property type="project" value="InterPro"/>
</dbReference>
<dbReference type="InterPro" id="IPR000718">
    <property type="entry name" value="Peptidase_M13"/>
</dbReference>
<dbReference type="InterPro" id="IPR024079">
    <property type="entry name" value="MetalloPept_cat_dom_sf"/>
</dbReference>
<reference evidence="3" key="1">
    <citation type="submission" date="2016-11" db="UniProtKB">
        <authorList>
            <consortium name="WormBaseParasite"/>
        </authorList>
    </citation>
    <scope>IDENTIFICATION</scope>
</reference>
<dbReference type="InterPro" id="IPR018497">
    <property type="entry name" value="Peptidase_M13_C"/>
</dbReference>
<dbReference type="Pfam" id="PF01431">
    <property type="entry name" value="Peptidase_M13"/>
    <property type="match status" value="1"/>
</dbReference>
<dbReference type="GO" id="GO:0006508">
    <property type="term" value="P:proteolysis"/>
    <property type="evidence" value="ECO:0007669"/>
    <property type="project" value="InterPro"/>
</dbReference>
<protein>
    <submittedName>
        <fullName evidence="3">Peptidase_M13 domain-containing protein</fullName>
    </submittedName>
</protein>
<dbReference type="PROSITE" id="PS51885">
    <property type="entry name" value="NEPRILYSIN"/>
    <property type="match status" value="1"/>
</dbReference>
<dbReference type="Gene3D" id="3.40.390.10">
    <property type="entry name" value="Collagenase (Catalytic Domain)"/>
    <property type="match status" value="1"/>
</dbReference>
<name>A0A1I7Y331_9BILA</name>
<dbReference type="SUPFAM" id="SSF55486">
    <property type="entry name" value="Metalloproteases ('zincins'), catalytic domain"/>
    <property type="match status" value="1"/>
</dbReference>
<feature type="domain" description="Peptidase M13 C-terminal" evidence="1">
    <location>
        <begin position="22"/>
        <end position="119"/>
    </location>
</feature>
<keyword evidence="2" id="KW-1185">Reference proteome</keyword>
<dbReference type="WBParaSite" id="L893_g1210.t1">
    <property type="protein sequence ID" value="L893_g1210.t1"/>
    <property type="gene ID" value="L893_g1210"/>
</dbReference>
<accession>A0A1I7Y331</accession>
<evidence type="ECO:0000259" key="1">
    <source>
        <dbReference type="Pfam" id="PF01431"/>
    </source>
</evidence>
<evidence type="ECO:0000313" key="3">
    <source>
        <dbReference type="WBParaSite" id="L893_g1210.t1"/>
    </source>
</evidence>
<dbReference type="AlphaFoldDB" id="A0A1I7Y331"/>
<evidence type="ECO:0000313" key="2">
    <source>
        <dbReference type="Proteomes" id="UP000095287"/>
    </source>
</evidence>
<organism evidence="2 3">
    <name type="scientific">Steinernema glaseri</name>
    <dbReference type="NCBI Taxonomy" id="37863"/>
    <lineage>
        <taxon>Eukaryota</taxon>
        <taxon>Metazoa</taxon>
        <taxon>Ecdysozoa</taxon>
        <taxon>Nematoda</taxon>
        <taxon>Chromadorea</taxon>
        <taxon>Rhabditida</taxon>
        <taxon>Tylenchina</taxon>
        <taxon>Panagrolaimomorpha</taxon>
        <taxon>Strongyloidoidea</taxon>
        <taxon>Steinernematidae</taxon>
        <taxon>Steinernema</taxon>
    </lineage>
</organism>
<sequence length="180" mass="20467">MCLKKRWVIRDVYIGPHLKFERCPRGKTKADEGFADVEAARLVYRILRKASYLHATGQEEMSAEKWFFFVLQLKNCVVGERFKKSTLHDPHPRNSIRGNAIAQQMWEFTEAFQCSSGDRNHVVNQPCAVYVLPRSEHESDHADLPQAAALIQLQEPNGVAIRPVSFVVALCAIVSYLVLV</sequence>